<organism evidence="2 3">
    <name type="scientific">Catenuloplanes nepalensis</name>
    <dbReference type="NCBI Taxonomy" id="587533"/>
    <lineage>
        <taxon>Bacteria</taxon>
        <taxon>Bacillati</taxon>
        <taxon>Actinomycetota</taxon>
        <taxon>Actinomycetes</taxon>
        <taxon>Micromonosporales</taxon>
        <taxon>Micromonosporaceae</taxon>
        <taxon>Catenuloplanes</taxon>
    </lineage>
</organism>
<keyword evidence="3" id="KW-1185">Reference proteome</keyword>
<dbReference type="EMBL" id="JAUSRA010000001">
    <property type="protein sequence ID" value="MDP9792607.1"/>
    <property type="molecule type" value="Genomic_DNA"/>
</dbReference>
<dbReference type="PROSITE" id="PS51257">
    <property type="entry name" value="PROKAR_LIPOPROTEIN"/>
    <property type="match status" value="1"/>
</dbReference>
<dbReference type="Pfam" id="PF00990">
    <property type="entry name" value="GGDEF"/>
    <property type="match status" value="1"/>
</dbReference>
<evidence type="ECO:0000313" key="2">
    <source>
        <dbReference type="EMBL" id="MDP9792607.1"/>
    </source>
</evidence>
<dbReference type="SMART" id="SM00267">
    <property type="entry name" value="GGDEF"/>
    <property type="match status" value="1"/>
</dbReference>
<feature type="domain" description="GGDEF" evidence="1">
    <location>
        <begin position="67"/>
        <end position="194"/>
    </location>
</feature>
<dbReference type="InterPro" id="IPR050469">
    <property type="entry name" value="Diguanylate_Cyclase"/>
</dbReference>
<evidence type="ECO:0000313" key="3">
    <source>
        <dbReference type="Proteomes" id="UP001240984"/>
    </source>
</evidence>
<accession>A0ABT9MME9</accession>
<dbReference type="InterPro" id="IPR029787">
    <property type="entry name" value="Nucleotide_cyclase"/>
</dbReference>
<dbReference type="InterPro" id="IPR043128">
    <property type="entry name" value="Rev_trsase/Diguanyl_cyclase"/>
</dbReference>
<dbReference type="Gene3D" id="3.30.70.270">
    <property type="match status" value="1"/>
</dbReference>
<dbReference type="NCBIfam" id="TIGR00254">
    <property type="entry name" value="GGDEF"/>
    <property type="match status" value="1"/>
</dbReference>
<dbReference type="RefSeq" id="WP_306827481.1">
    <property type="nucleotide sequence ID" value="NZ_JAUSRA010000001.1"/>
</dbReference>
<dbReference type="InterPro" id="IPR000160">
    <property type="entry name" value="GGDEF_dom"/>
</dbReference>
<proteinExistence type="predicted"/>
<comment type="caution">
    <text evidence="2">The sequence shown here is derived from an EMBL/GenBank/DDBJ whole genome shotgun (WGS) entry which is preliminary data.</text>
</comment>
<dbReference type="PANTHER" id="PTHR45138:SF24">
    <property type="entry name" value="DIGUANYLATE CYCLASE DGCC-RELATED"/>
    <property type="match status" value="1"/>
</dbReference>
<protein>
    <submittedName>
        <fullName evidence="2">Diguanylate cyclase (GGDEF)-like protein</fullName>
    </submittedName>
</protein>
<dbReference type="SUPFAM" id="SSF55073">
    <property type="entry name" value="Nucleotide cyclase"/>
    <property type="match status" value="1"/>
</dbReference>
<dbReference type="CDD" id="cd01949">
    <property type="entry name" value="GGDEF"/>
    <property type="match status" value="1"/>
</dbReference>
<name>A0ABT9MME9_9ACTN</name>
<reference evidence="2 3" key="1">
    <citation type="submission" date="2023-07" db="EMBL/GenBank/DDBJ databases">
        <title>Sequencing the genomes of 1000 actinobacteria strains.</title>
        <authorList>
            <person name="Klenk H.-P."/>
        </authorList>
    </citation>
    <scope>NUCLEOTIDE SEQUENCE [LARGE SCALE GENOMIC DNA]</scope>
    <source>
        <strain evidence="2 3">DSM 44710</strain>
    </source>
</reference>
<dbReference type="PANTHER" id="PTHR45138">
    <property type="entry name" value="REGULATORY COMPONENTS OF SENSORY TRANSDUCTION SYSTEM"/>
    <property type="match status" value="1"/>
</dbReference>
<sequence length="242" mass="26370">MTHVNRLIPLLVAAALGAACHQIASRRTLRRLRRQVAVTAHRADHDRLTGLLNRGGIEDAYRAESGIDRRLMIIDVDAFKAINDQYGHPTGDLVLAALGTRIRDLLHTTGGIAGRLGGDEFAILIPQHLDITVIVAALAAPLTVSGSRPATVRVSVGIAAVPATTPITRALSQADIALYHAKRRGRPVIYRAGMTYPRLPSLRRHARDHRSRMGNARHGLRFRRTVPRGYRIATRTSSPAPA</sequence>
<gene>
    <name evidence="2" type="ORF">J2S43_001119</name>
</gene>
<evidence type="ECO:0000259" key="1">
    <source>
        <dbReference type="PROSITE" id="PS50887"/>
    </source>
</evidence>
<dbReference type="PROSITE" id="PS50887">
    <property type="entry name" value="GGDEF"/>
    <property type="match status" value="1"/>
</dbReference>
<dbReference type="Proteomes" id="UP001240984">
    <property type="component" value="Unassembled WGS sequence"/>
</dbReference>